<dbReference type="GO" id="GO:0016298">
    <property type="term" value="F:lipase activity"/>
    <property type="evidence" value="ECO:0007669"/>
    <property type="project" value="InterPro"/>
</dbReference>
<reference evidence="7 8" key="1">
    <citation type="journal article" date="2021" name="Elife">
        <title>Chloroplast acquisition without the gene transfer in kleptoplastic sea slugs, Plakobranchus ocellatus.</title>
        <authorList>
            <person name="Maeda T."/>
            <person name="Takahashi S."/>
            <person name="Yoshida T."/>
            <person name="Shimamura S."/>
            <person name="Takaki Y."/>
            <person name="Nagai Y."/>
            <person name="Toyoda A."/>
            <person name="Suzuki Y."/>
            <person name="Arimoto A."/>
            <person name="Ishii H."/>
            <person name="Satoh N."/>
            <person name="Nishiyama T."/>
            <person name="Hasebe M."/>
            <person name="Maruyama T."/>
            <person name="Minagawa J."/>
            <person name="Obokata J."/>
            <person name="Shigenobu S."/>
        </authorList>
    </citation>
    <scope>NUCLEOTIDE SEQUENCE [LARGE SCALE GENOMIC DNA]</scope>
</reference>
<evidence type="ECO:0000256" key="5">
    <source>
        <dbReference type="SAM" id="SignalP"/>
    </source>
</evidence>
<accession>A0AAV4HF53</accession>
<dbReference type="Gene3D" id="3.40.50.1820">
    <property type="entry name" value="alpha/beta hydrolase"/>
    <property type="match status" value="1"/>
</dbReference>
<dbReference type="AlphaFoldDB" id="A0AAV4HF53"/>
<dbReference type="InterPro" id="IPR013818">
    <property type="entry name" value="Lipase"/>
</dbReference>
<proteinExistence type="inferred from homology"/>
<dbReference type="PANTHER" id="PTHR11610">
    <property type="entry name" value="LIPASE"/>
    <property type="match status" value="1"/>
</dbReference>
<sequence length="180" mass="20295">MPQSKSYHAPTLAWPWLLFALTVLARTSLAATRCYDNLGCYQSLTLHALPQEPVHLRTEYRISCRGHTNDAVVSATDSETVMKDKIEKSCFVVDLPVRIIIHGFRDSASASWVSRMRDAFLAKEDCNVIAVDWHHGAPFPYEQAVANSFLVATQVAHLIRHLELVHVSSKSQQNFLLFMT</sequence>
<feature type="domain" description="Lipase" evidence="6">
    <location>
        <begin position="80"/>
        <end position="165"/>
    </location>
</feature>
<evidence type="ECO:0000256" key="3">
    <source>
        <dbReference type="ARBA" id="ARBA00022525"/>
    </source>
</evidence>
<keyword evidence="8" id="KW-1185">Reference proteome</keyword>
<evidence type="ECO:0000313" key="7">
    <source>
        <dbReference type="EMBL" id="GFR96269.1"/>
    </source>
</evidence>
<dbReference type="Pfam" id="PF00151">
    <property type="entry name" value="Lipase"/>
    <property type="match status" value="1"/>
</dbReference>
<dbReference type="Proteomes" id="UP000762676">
    <property type="component" value="Unassembled WGS sequence"/>
</dbReference>
<name>A0AAV4HF53_9GAST</name>
<keyword evidence="5" id="KW-0732">Signal</keyword>
<comment type="caution">
    <text evidence="7">The sequence shown here is derived from an EMBL/GenBank/DDBJ whole genome shotgun (WGS) entry which is preliminary data.</text>
</comment>
<evidence type="ECO:0000259" key="6">
    <source>
        <dbReference type="Pfam" id="PF00151"/>
    </source>
</evidence>
<keyword evidence="3" id="KW-0964">Secreted</keyword>
<protein>
    <submittedName>
        <fullName evidence="7">Pancreatic triacylglycerol lipase</fullName>
    </submittedName>
</protein>
<organism evidence="7 8">
    <name type="scientific">Elysia marginata</name>
    <dbReference type="NCBI Taxonomy" id="1093978"/>
    <lineage>
        <taxon>Eukaryota</taxon>
        <taxon>Metazoa</taxon>
        <taxon>Spiralia</taxon>
        <taxon>Lophotrochozoa</taxon>
        <taxon>Mollusca</taxon>
        <taxon>Gastropoda</taxon>
        <taxon>Heterobranchia</taxon>
        <taxon>Euthyneura</taxon>
        <taxon>Panpulmonata</taxon>
        <taxon>Sacoglossa</taxon>
        <taxon>Placobranchoidea</taxon>
        <taxon>Plakobranchidae</taxon>
        <taxon>Elysia</taxon>
    </lineage>
</organism>
<evidence type="ECO:0000256" key="1">
    <source>
        <dbReference type="ARBA" id="ARBA00004613"/>
    </source>
</evidence>
<dbReference type="InterPro" id="IPR000734">
    <property type="entry name" value="TAG_lipase"/>
</dbReference>
<dbReference type="GO" id="GO:0016042">
    <property type="term" value="P:lipid catabolic process"/>
    <property type="evidence" value="ECO:0007669"/>
    <property type="project" value="TreeGrafter"/>
</dbReference>
<dbReference type="EMBL" id="BMAT01012657">
    <property type="protein sequence ID" value="GFR96269.1"/>
    <property type="molecule type" value="Genomic_DNA"/>
</dbReference>
<comment type="similarity">
    <text evidence="2 4">Belongs to the AB hydrolase superfamily. Lipase family.</text>
</comment>
<dbReference type="InterPro" id="IPR029058">
    <property type="entry name" value="AB_hydrolase_fold"/>
</dbReference>
<evidence type="ECO:0000256" key="2">
    <source>
        <dbReference type="ARBA" id="ARBA00010701"/>
    </source>
</evidence>
<gene>
    <name evidence="7" type="ORF">ElyMa_006293800</name>
</gene>
<evidence type="ECO:0000313" key="8">
    <source>
        <dbReference type="Proteomes" id="UP000762676"/>
    </source>
</evidence>
<dbReference type="GO" id="GO:0005615">
    <property type="term" value="C:extracellular space"/>
    <property type="evidence" value="ECO:0007669"/>
    <property type="project" value="TreeGrafter"/>
</dbReference>
<feature type="chain" id="PRO_5043674541" evidence="5">
    <location>
        <begin position="31"/>
        <end position="180"/>
    </location>
</feature>
<dbReference type="SUPFAM" id="SSF53474">
    <property type="entry name" value="alpha/beta-Hydrolases"/>
    <property type="match status" value="1"/>
</dbReference>
<evidence type="ECO:0000256" key="4">
    <source>
        <dbReference type="RuleBase" id="RU004262"/>
    </source>
</evidence>
<feature type="signal peptide" evidence="5">
    <location>
        <begin position="1"/>
        <end position="30"/>
    </location>
</feature>
<comment type="subcellular location">
    <subcellularLocation>
        <location evidence="1">Secreted</location>
    </subcellularLocation>
</comment>